<comment type="caution">
    <text evidence="1">The sequence shown here is derived from an EMBL/GenBank/DDBJ whole genome shotgun (WGS) entry which is preliminary data.</text>
</comment>
<protein>
    <submittedName>
        <fullName evidence="1">Transporter substrate-binding domain-containing protein</fullName>
    </submittedName>
</protein>
<dbReference type="AlphaFoldDB" id="A0A849VCB3"/>
<dbReference type="RefSeq" id="WP_171625993.1">
    <property type="nucleotide sequence ID" value="NZ_JABBPG010000003.1"/>
</dbReference>
<evidence type="ECO:0000313" key="1">
    <source>
        <dbReference type="EMBL" id="NOU50926.1"/>
    </source>
</evidence>
<accession>A0A849VCB3</accession>
<name>A0A849VCB3_9GAMM</name>
<dbReference type="Gene3D" id="3.40.190.10">
    <property type="entry name" value="Periplasmic binding protein-like II"/>
    <property type="match status" value="2"/>
</dbReference>
<dbReference type="EMBL" id="JABBPG010000003">
    <property type="protein sequence ID" value="NOU50926.1"/>
    <property type="molecule type" value="Genomic_DNA"/>
</dbReference>
<organism evidence="1 2">
    <name type="scientific">Pseudoalteromonas caenipelagi</name>
    <dbReference type="NCBI Taxonomy" id="2726988"/>
    <lineage>
        <taxon>Bacteria</taxon>
        <taxon>Pseudomonadati</taxon>
        <taxon>Pseudomonadota</taxon>
        <taxon>Gammaproteobacteria</taxon>
        <taxon>Alteromonadales</taxon>
        <taxon>Pseudoalteromonadaceae</taxon>
        <taxon>Pseudoalteromonas</taxon>
    </lineage>
</organism>
<evidence type="ECO:0000313" key="2">
    <source>
        <dbReference type="Proteomes" id="UP000586305"/>
    </source>
</evidence>
<dbReference type="SUPFAM" id="SSF53850">
    <property type="entry name" value="Periplasmic binding protein-like II"/>
    <property type="match status" value="1"/>
</dbReference>
<gene>
    <name evidence="1" type="ORF">HG263_10325</name>
</gene>
<reference evidence="1 2" key="1">
    <citation type="submission" date="2020-04" db="EMBL/GenBank/DDBJ databases">
        <title>Pseudoalteromonas caenipelagi sp. nov., isolated from a tidal flat.</title>
        <authorList>
            <person name="Park S."/>
            <person name="Yoon J.-H."/>
        </authorList>
    </citation>
    <scope>NUCLEOTIDE SEQUENCE [LARGE SCALE GENOMIC DNA]</scope>
    <source>
        <strain evidence="1 2">JBTF-M23</strain>
    </source>
</reference>
<proteinExistence type="predicted"/>
<keyword evidence="2" id="KW-1185">Reference proteome</keyword>
<dbReference type="Proteomes" id="UP000586305">
    <property type="component" value="Unassembled WGS sequence"/>
</dbReference>
<sequence>MTFMPYRALLQVAVISLLFIILPSYATQQVKVYAYHLKPPYLIDVEEEKGLYFDVTELLNRFQPMIRFKLEYMPRKRLNRDIEQNTLDGLIMGVSPVWFRDREQTKLAWSNAFMNDRDEFVSHVKTPFEFAGPSSLYSKTIGGIRGYYYFQVAPVVTLEKATLVETGTELQLLEMVVKQRLDVAVISRATVNYLVAQKKHWQNDIHFSQRPHEFYSRAIVATKSMQAVIDTINNLMRDPLFDKALNKLLADYHITDKDLEIVR</sequence>